<evidence type="ECO:0000256" key="6">
    <source>
        <dbReference type="ARBA" id="ARBA00022777"/>
    </source>
</evidence>
<evidence type="ECO:0000256" key="2">
    <source>
        <dbReference type="ARBA" id="ARBA00012438"/>
    </source>
</evidence>
<organism evidence="10 11">
    <name type="scientific">Fuerstiella marisgermanici</name>
    <dbReference type="NCBI Taxonomy" id="1891926"/>
    <lineage>
        <taxon>Bacteria</taxon>
        <taxon>Pseudomonadati</taxon>
        <taxon>Planctomycetota</taxon>
        <taxon>Planctomycetia</taxon>
        <taxon>Planctomycetales</taxon>
        <taxon>Planctomycetaceae</taxon>
        <taxon>Fuerstiella</taxon>
    </lineage>
</organism>
<dbReference type="OrthoDB" id="9815750at2"/>
<evidence type="ECO:0000256" key="5">
    <source>
        <dbReference type="ARBA" id="ARBA00022741"/>
    </source>
</evidence>
<keyword evidence="6" id="KW-0418">Kinase</keyword>
<dbReference type="PANTHER" id="PTHR43065">
    <property type="entry name" value="SENSOR HISTIDINE KINASE"/>
    <property type="match status" value="1"/>
</dbReference>
<dbReference type="AlphaFoldDB" id="A0A1P8WDG7"/>
<dbReference type="CDD" id="cd00082">
    <property type="entry name" value="HisKA"/>
    <property type="match status" value="1"/>
</dbReference>
<dbReference type="PROSITE" id="PS50109">
    <property type="entry name" value="HIS_KIN"/>
    <property type="match status" value="1"/>
</dbReference>
<dbReference type="PANTHER" id="PTHR43065:SF46">
    <property type="entry name" value="C4-DICARBOXYLATE TRANSPORT SENSOR PROTEIN DCTB"/>
    <property type="match status" value="1"/>
</dbReference>
<keyword evidence="4 10" id="KW-0808">Transferase</keyword>
<dbReference type="GO" id="GO:0000155">
    <property type="term" value="F:phosphorelay sensor kinase activity"/>
    <property type="evidence" value="ECO:0007669"/>
    <property type="project" value="InterPro"/>
</dbReference>
<dbReference type="PRINTS" id="PR00344">
    <property type="entry name" value="BCTRLSENSOR"/>
</dbReference>
<evidence type="ECO:0000256" key="4">
    <source>
        <dbReference type="ARBA" id="ARBA00022679"/>
    </source>
</evidence>
<evidence type="ECO:0000313" key="10">
    <source>
        <dbReference type="EMBL" id="APZ92087.1"/>
    </source>
</evidence>
<dbReference type="Pfam" id="PF02518">
    <property type="entry name" value="HATPase_c"/>
    <property type="match status" value="1"/>
</dbReference>
<dbReference type="SMART" id="SM00387">
    <property type="entry name" value="HATPase_c"/>
    <property type="match status" value="1"/>
</dbReference>
<keyword evidence="3" id="KW-0597">Phosphoprotein</keyword>
<sequence length="241" mass="26444">MDSNLQPDERERLQAQTTELATIAGGLAHEIRNPLSTIRMNLELLAEDLDAEASPNSRRMIDRVAKLQKECLNMEDVLNDFLQFAKAGEPDLVECSLNDEVQEFLKFLTPQAEGRGVELRPLLDANLPIARLDPGLIKQVLRNLARNALQAMPDGGTLELLTMMRGGKIALEVIDSGEGMDEKTVTRMFQAFFSTRSGGSGLGLPTVRRIIEAHGGTIACDSAPGRGTRFTILLPVNQRAH</sequence>
<dbReference type="SMART" id="SM00388">
    <property type="entry name" value="HisKA"/>
    <property type="match status" value="1"/>
</dbReference>
<protein>
    <recommendedName>
        <fullName evidence="2">histidine kinase</fullName>
        <ecNumber evidence="2">2.7.13.3</ecNumber>
    </recommendedName>
</protein>
<dbReference type="SUPFAM" id="SSF55874">
    <property type="entry name" value="ATPase domain of HSP90 chaperone/DNA topoisomerase II/histidine kinase"/>
    <property type="match status" value="1"/>
</dbReference>
<reference evidence="10 11" key="1">
    <citation type="journal article" date="2016" name="Front. Microbiol.">
        <title>Fuerstia marisgermanicae gen. nov., sp. nov., an Unusual Member of the Phylum Planctomycetes from the German Wadden Sea.</title>
        <authorList>
            <person name="Kohn T."/>
            <person name="Heuer A."/>
            <person name="Jogler M."/>
            <person name="Vollmers J."/>
            <person name="Boedeker C."/>
            <person name="Bunk B."/>
            <person name="Rast P."/>
            <person name="Borchert D."/>
            <person name="Glockner I."/>
            <person name="Freese H.M."/>
            <person name="Klenk H.P."/>
            <person name="Overmann J."/>
            <person name="Kaster A.K."/>
            <person name="Rohde M."/>
            <person name="Wiegand S."/>
            <person name="Jogler C."/>
        </authorList>
    </citation>
    <scope>NUCLEOTIDE SEQUENCE [LARGE SCALE GENOMIC DNA]</scope>
    <source>
        <strain evidence="10 11">NH11</strain>
    </source>
</reference>
<dbReference type="Proteomes" id="UP000187735">
    <property type="component" value="Chromosome"/>
</dbReference>
<keyword evidence="7" id="KW-0067">ATP-binding</keyword>
<dbReference type="InterPro" id="IPR004358">
    <property type="entry name" value="Sig_transdc_His_kin-like_C"/>
</dbReference>
<evidence type="ECO:0000313" key="11">
    <source>
        <dbReference type="Proteomes" id="UP000187735"/>
    </source>
</evidence>
<dbReference type="CDD" id="cd00075">
    <property type="entry name" value="HATPase"/>
    <property type="match status" value="1"/>
</dbReference>
<evidence type="ECO:0000256" key="7">
    <source>
        <dbReference type="ARBA" id="ARBA00022840"/>
    </source>
</evidence>
<dbReference type="EMBL" id="CP017641">
    <property type="protein sequence ID" value="APZ92087.1"/>
    <property type="molecule type" value="Genomic_DNA"/>
</dbReference>
<evidence type="ECO:0000256" key="8">
    <source>
        <dbReference type="ARBA" id="ARBA00023012"/>
    </source>
</evidence>
<name>A0A1P8WDG7_9PLAN</name>
<evidence type="ECO:0000256" key="1">
    <source>
        <dbReference type="ARBA" id="ARBA00000085"/>
    </source>
</evidence>
<dbReference type="SUPFAM" id="SSF47384">
    <property type="entry name" value="Homodimeric domain of signal transducing histidine kinase"/>
    <property type="match status" value="1"/>
</dbReference>
<keyword evidence="8" id="KW-0902">Two-component regulatory system</keyword>
<dbReference type="RefSeq" id="WP_077023751.1">
    <property type="nucleotide sequence ID" value="NZ_CP017641.1"/>
</dbReference>
<dbReference type="InterPro" id="IPR036890">
    <property type="entry name" value="HATPase_C_sf"/>
</dbReference>
<dbReference type="Pfam" id="PF00512">
    <property type="entry name" value="HisKA"/>
    <property type="match status" value="1"/>
</dbReference>
<keyword evidence="5" id="KW-0547">Nucleotide-binding</keyword>
<accession>A0A1P8WDG7</accession>
<evidence type="ECO:0000256" key="3">
    <source>
        <dbReference type="ARBA" id="ARBA00022553"/>
    </source>
</evidence>
<dbReference type="Gene3D" id="3.30.565.10">
    <property type="entry name" value="Histidine kinase-like ATPase, C-terminal domain"/>
    <property type="match status" value="1"/>
</dbReference>
<comment type="catalytic activity">
    <reaction evidence="1">
        <text>ATP + protein L-histidine = ADP + protein N-phospho-L-histidine.</text>
        <dbReference type="EC" id="2.7.13.3"/>
    </reaction>
</comment>
<dbReference type="InterPro" id="IPR036097">
    <property type="entry name" value="HisK_dim/P_sf"/>
</dbReference>
<dbReference type="GO" id="GO:0005524">
    <property type="term" value="F:ATP binding"/>
    <property type="evidence" value="ECO:0007669"/>
    <property type="project" value="UniProtKB-KW"/>
</dbReference>
<evidence type="ECO:0000259" key="9">
    <source>
        <dbReference type="PROSITE" id="PS50109"/>
    </source>
</evidence>
<dbReference type="KEGG" id="fmr:Fuma_01691"/>
<dbReference type="Gene3D" id="1.10.287.130">
    <property type="match status" value="1"/>
</dbReference>
<gene>
    <name evidence="10" type="primary">zraS_3</name>
    <name evidence="10" type="ORF">Fuma_01691</name>
</gene>
<dbReference type="InterPro" id="IPR003661">
    <property type="entry name" value="HisK_dim/P_dom"/>
</dbReference>
<dbReference type="EC" id="2.7.13.3" evidence="2"/>
<dbReference type="InterPro" id="IPR005467">
    <property type="entry name" value="His_kinase_dom"/>
</dbReference>
<dbReference type="STRING" id="1891926.Fuma_01691"/>
<feature type="domain" description="Histidine kinase" evidence="9">
    <location>
        <begin position="26"/>
        <end position="238"/>
    </location>
</feature>
<keyword evidence="11" id="KW-1185">Reference proteome</keyword>
<proteinExistence type="predicted"/>
<dbReference type="InterPro" id="IPR003594">
    <property type="entry name" value="HATPase_dom"/>
</dbReference>